<dbReference type="Proteomes" id="UP000242520">
    <property type="component" value="Unassembled WGS sequence"/>
</dbReference>
<accession>A0A1M5S4W2</accession>
<keyword evidence="1" id="KW-0347">Helicase</keyword>
<protein>
    <submittedName>
        <fullName evidence="1">Putative DNA primase/helicase</fullName>
    </submittedName>
</protein>
<name>A0A1M5S4W2_9FIRM</name>
<evidence type="ECO:0000313" key="2">
    <source>
        <dbReference type="Proteomes" id="UP000242520"/>
    </source>
</evidence>
<dbReference type="STRING" id="1123350.SAMN02744040_01634"/>
<sequence>MDFDVFIKDKLLTKSAMEYLLKFGVEGLKRVITTGFIKPLVVTKEKKEYEMVNNPVLTFINEGIKIEKDVTDIYLFFILREKRE</sequence>
<reference evidence="2" key="1">
    <citation type="submission" date="2016-11" db="EMBL/GenBank/DDBJ databases">
        <authorList>
            <person name="Varghese N."/>
            <person name="Submissions S."/>
        </authorList>
    </citation>
    <scope>NUCLEOTIDE SEQUENCE [LARGE SCALE GENOMIC DNA]</scope>
    <source>
        <strain evidence="2">DSM 15285</strain>
    </source>
</reference>
<dbReference type="RefSeq" id="WP_178137473.1">
    <property type="nucleotide sequence ID" value="NZ_FQXH01000017.1"/>
</dbReference>
<dbReference type="GO" id="GO:0004386">
    <property type="term" value="F:helicase activity"/>
    <property type="evidence" value="ECO:0007669"/>
    <property type="project" value="UniProtKB-KW"/>
</dbReference>
<keyword evidence="1" id="KW-0378">Hydrolase</keyword>
<keyword evidence="1" id="KW-0547">Nucleotide-binding</keyword>
<dbReference type="EMBL" id="FQXH01000017">
    <property type="protein sequence ID" value="SHH33662.1"/>
    <property type="molecule type" value="Genomic_DNA"/>
</dbReference>
<proteinExistence type="predicted"/>
<organism evidence="1 2">
    <name type="scientific">Tepidibacter thalassicus DSM 15285</name>
    <dbReference type="NCBI Taxonomy" id="1123350"/>
    <lineage>
        <taxon>Bacteria</taxon>
        <taxon>Bacillati</taxon>
        <taxon>Bacillota</taxon>
        <taxon>Clostridia</taxon>
        <taxon>Peptostreptococcales</taxon>
        <taxon>Peptostreptococcaceae</taxon>
        <taxon>Tepidibacter</taxon>
    </lineage>
</organism>
<evidence type="ECO:0000313" key="1">
    <source>
        <dbReference type="EMBL" id="SHH33662.1"/>
    </source>
</evidence>
<dbReference type="AlphaFoldDB" id="A0A1M5S4W2"/>
<keyword evidence="2" id="KW-1185">Reference proteome</keyword>
<keyword evidence="1" id="KW-0067">ATP-binding</keyword>
<gene>
    <name evidence="1" type="ORF">SAMN02744040_01634</name>
</gene>